<dbReference type="InterPro" id="IPR006578">
    <property type="entry name" value="MADF-dom"/>
</dbReference>
<protein>
    <recommendedName>
        <fullName evidence="2">MADF domain-containing protein</fullName>
    </recommendedName>
</protein>
<feature type="compositionally biased region" description="Acidic residues" evidence="1">
    <location>
        <begin position="18"/>
        <end position="27"/>
    </location>
</feature>
<evidence type="ECO:0000313" key="3">
    <source>
        <dbReference type="EMBL" id="TMS33317.1"/>
    </source>
</evidence>
<feature type="compositionally biased region" description="Basic residues" evidence="1">
    <location>
        <begin position="1"/>
        <end position="11"/>
    </location>
</feature>
<dbReference type="PANTHER" id="PTHR12243">
    <property type="entry name" value="MADF DOMAIN TRANSCRIPTION FACTOR"/>
    <property type="match status" value="1"/>
</dbReference>
<evidence type="ECO:0000259" key="2">
    <source>
        <dbReference type="PROSITE" id="PS51029"/>
    </source>
</evidence>
<dbReference type="PROSITE" id="PS51029">
    <property type="entry name" value="MADF"/>
    <property type="match status" value="1"/>
</dbReference>
<accession>A0A4U8UMJ5</accession>
<keyword evidence="4" id="KW-1185">Reference proteome</keyword>
<dbReference type="Proteomes" id="UP000298663">
    <property type="component" value="Chromosome X"/>
</dbReference>
<evidence type="ECO:0000256" key="1">
    <source>
        <dbReference type="SAM" id="MobiDB-lite"/>
    </source>
</evidence>
<reference evidence="3 4" key="1">
    <citation type="journal article" date="2015" name="Genome Biol.">
        <title>Comparative genomics of Steinernema reveals deeply conserved gene regulatory networks.</title>
        <authorList>
            <person name="Dillman A.R."/>
            <person name="Macchietto M."/>
            <person name="Porter C.F."/>
            <person name="Rogers A."/>
            <person name="Williams B."/>
            <person name="Antoshechkin I."/>
            <person name="Lee M.M."/>
            <person name="Goodwin Z."/>
            <person name="Lu X."/>
            <person name="Lewis E.E."/>
            <person name="Goodrich-Blair H."/>
            <person name="Stock S.P."/>
            <person name="Adams B.J."/>
            <person name="Sternberg P.W."/>
            <person name="Mortazavi A."/>
        </authorList>
    </citation>
    <scope>NUCLEOTIDE SEQUENCE [LARGE SCALE GENOMIC DNA]</scope>
    <source>
        <strain evidence="3 4">ALL</strain>
    </source>
</reference>
<dbReference type="EMBL" id="CM016762">
    <property type="protein sequence ID" value="TMS33317.1"/>
    <property type="molecule type" value="Genomic_DNA"/>
</dbReference>
<organism evidence="3 4">
    <name type="scientific">Steinernema carpocapsae</name>
    <name type="common">Entomopathogenic nematode</name>
    <dbReference type="NCBI Taxonomy" id="34508"/>
    <lineage>
        <taxon>Eukaryota</taxon>
        <taxon>Metazoa</taxon>
        <taxon>Ecdysozoa</taxon>
        <taxon>Nematoda</taxon>
        <taxon>Chromadorea</taxon>
        <taxon>Rhabditida</taxon>
        <taxon>Tylenchina</taxon>
        <taxon>Panagrolaimomorpha</taxon>
        <taxon>Strongyloidoidea</taxon>
        <taxon>Steinernematidae</taxon>
        <taxon>Steinernema</taxon>
    </lineage>
</organism>
<dbReference type="Pfam" id="PF10545">
    <property type="entry name" value="MADF_DNA_bdg"/>
    <property type="match status" value="1"/>
</dbReference>
<name>A0A4U8UMJ5_STECR</name>
<dbReference type="InterPro" id="IPR039353">
    <property type="entry name" value="TF_Adf1"/>
</dbReference>
<sequence>METTRRRKGPRKVYTDSPEYEDLDIDVDSPVKRKKARARKNKDGGGPSKKPPMFCTWSDEARTQMITEVEKRPVLWNASLKEERNARDVPWEEVALIMSEFRDKETGAHEVQSQWKNLRDSYRRYARKELSRNDGWISSWKWRQKLKFLDDVLVLEEAYEGGTRRKKAAKLPKSSSTAGSSAEAIASVEAHAEGFADAAAEAFDGASAEVVLDPHAAPKKFETIQRYIPQHTVQERLQQQLHAEIMRQVCRCLPSVARPTSPSGCRTSVTRTP</sequence>
<evidence type="ECO:0000313" key="4">
    <source>
        <dbReference type="Proteomes" id="UP000298663"/>
    </source>
</evidence>
<proteinExistence type="predicted"/>
<dbReference type="AlphaFoldDB" id="A0A4U8UMJ5"/>
<feature type="domain" description="MADF" evidence="2">
    <location>
        <begin position="64"/>
        <end position="154"/>
    </location>
</feature>
<dbReference type="PANTHER" id="PTHR12243:SF67">
    <property type="entry name" value="COREPRESSOR OF PANGOLIN, ISOFORM A-RELATED"/>
    <property type="match status" value="1"/>
</dbReference>
<dbReference type="EMBL" id="AZBU02000001">
    <property type="protein sequence ID" value="TMS33317.1"/>
    <property type="molecule type" value="Genomic_DNA"/>
</dbReference>
<gene>
    <name evidence="3" type="ORF">L596_001076</name>
</gene>
<reference evidence="3 4" key="2">
    <citation type="journal article" date="2019" name="G3 (Bethesda)">
        <title>Hybrid Assembly of the Genome of the Entomopathogenic Nematode Steinernema carpocapsae Identifies the X-Chromosome.</title>
        <authorList>
            <person name="Serra L."/>
            <person name="Macchietto M."/>
            <person name="Macias-Munoz A."/>
            <person name="McGill C.J."/>
            <person name="Rodriguez I.M."/>
            <person name="Rodriguez B."/>
            <person name="Murad R."/>
            <person name="Mortazavi A."/>
        </authorList>
    </citation>
    <scope>NUCLEOTIDE SEQUENCE [LARGE SCALE GENOMIC DNA]</scope>
    <source>
        <strain evidence="3 4">ALL</strain>
    </source>
</reference>
<comment type="caution">
    <text evidence="3">The sequence shown here is derived from an EMBL/GenBank/DDBJ whole genome shotgun (WGS) entry which is preliminary data.</text>
</comment>
<dbReference type="OrthoDB" id="5984255at2759"/>
<feature type="region of interest" description="Disordered" evidence="1">
    <location>
        <begin position="1"/>
        <end position="55"/>
    </location>
</feature>
<dbReference type="SMART" id="SM00595">
    <property type="entry name" value="MADF"/>
    <property type="match status" value="1"/>
</dbReference>